<keyword evidence="4" id="KW-1185">Reference proteome</keyword>
<reference evidence="3 4" key="1">
    <citation type="submission" date="2020-02" db="EMBL/GenBank/DDBJ databases">
        <title>Draft genome sequence of Limisphaera ngatamarikiensis NGM72.4T, a thermophilic Verrucomicrobia grouped in subdivision 3.</title>
        <authorList>
            <person name="Carere C.R."/>
            <person name="Steen J."/>
            <person name="Hugenholtz P."/>
            <person name="Stott M.B."/>
        </authorList>
    </citation>
    <scope>NUCLEOTIDE SEQUENCE [LARGE SCALE GENOMIC DNA]</scope>
    <source>
        <strain evidence="3 4">NGM72.4</strain>
    </source>
</reference>
<accession>A0A6M1RL50</accession>
<dbReference type="Gene3D" id="3.60.21.10">
    <property type="match status" value="1"/>
</dbReference>
<gene>
    <name evidence="3" type="ORF">G4L39_03090</name>
</gene>
<dbReference type="PIRSF" id="PIRSF000883">
    <property type="entry name" value="Pesterase_MJ0912"/>
    <property type="match status" value="1"/>
</dbReference>
<evidence type="ECO:0000256" key="1">
    <source>
        <dbReference type="ARBA" id="ARBA00008950"/>
    </source>
</evidence>
<dbReference type="GO" id="GO:0005737">
    <property type="term" value="C:cytoplasm"/>
    <property type="evidence" value="ECO:0007669"/>
    <property type="project" value="TreeGrafter"/>
</dbReference>
<comment type="caution">
    <text evidence="3">The sequence shown here is derived from an EMBL/GenBank/DDBJ whole genome shotgun (WGS) entry which is preliminary data.</text>
</comment>
<dbReference type="RefSeq" id="WP_165105820.1">
    <property type="nucleotide sequence ID" value="NZ_JAAKYA010000015.1"/>
</dbReference>
<dbReference type="Pfam" id="PF12850">
    <property type="entry name" value="Metallophos_2"/>
    <property type="match status" value="1"/>
</dbReference>
<dbReference type="GO" id="GO:0016791">
    <property type="term" value="F:phosphatase activity"/>
    <property type="evidence" value="ECO:0007669"/>
    <property type="project" value="TreeGrafter"/>
</dbReference>
<dbReference type="InterPro" id="IPR024654">
    <property type="entry name" value="Calcineurin-like_PHP_lpxH"/>
</dbReference>
<evidence type="ECO:0000313" key="4">
    <source>
        <dbReference type="Proteomes" id="UP000477311"/>
    </source>
</evidence>
<feature type="domain" description="Calcineurin-like phosphoesterase" evidence="2">
    <location>
        <begin position="1"/>
        <end position="204"/>
    </location>
</feature>
<dbReference type="PANTHER" id="PTHR42850">
    <property type="entry name" value="METALLOPHOSPHOESTERASE"/>
    <property type="match status" value="1"/>
</dbReference>
<dbReference type="PANTHER" id="PTHR42850:SF2">
    <property type="entry name" value="BLL5683 PROTEIN"/>
    <property type="match status" value="1"/>
</dbReference>
<organism evidence="3 4">
    <name type="scientific">Limisphaera ngatamarikiensis</name>
    <dbReference type="NCBI Taxonomy" id="1324935"/>
    <lineage>
        <taxon>Bacteria</taxon>
        <taxon>Pseudomonadati</taxon>
        <taxon>Verrucomicrobiota</taxon>
        <taxon>Verrucomicrobiia</taxon>
        <taxon>Limisphaerales</taxon>
        <taxon>Limisphaeraceae</taxon>
        <taxon>Limisphaera</taxon>
    </lineage>
</organism>
<dbReference type="InterPro" id="IPR050126">
    <property type="entry name" value="Ap4A_hydrolase"/>
</dbReference>
<evidence type="ECO:0000313" key="3">
    <source>
        <dbReference type="EMBL" id="NGO38383.1"/>
    </source>
</evidence>
<dbReference type="SUPFAM" id="SSF56300">
    <property type="entry name" value="Metallo-dependent phosphatases"/>
    <property type="match status" value="1"/>
</dbReference>
<dbReference type="EMBL" id="JAAKYA010000015">
    <property type="protein sequence ID" value="NGO38383.1"/>
    <property type="molecule type" value="Genomic_DNA"/>
</dbReference>
<dbReference type="InterPro" id="IPR029052">
    <property type="entry name" value="Metallo-depent_PP-like"/>
</dbReference>
<dbReference type="InterPro" id="IPR011152">
    <property type="entry name" value="Pesterase_MJ0912"/>
</dbReference>
<dbReference type="Proteomes" id="UP000477311">
    <property type="component" value="Unassembled WGS sequence"/>
</dbReference>
<dbReference type="AlphaFoldDB" id="A0A6M1RL50"/>
<protein>
    <submittedName>
        <fullName evidence="3">Metallophosphoesterase family protein</fullName>
    </submittedName>
</protein>
<evidence type="ECO:0000259" key="2">
    <source>
        <dbReference type="Pfam" id="PF12850"/>
    </source>
</evidence>
<proteinExistence type="inferred from homology"/>
<sequence>MKFAILADIHGNLEALQAVLEDARKQGCTHYACIGDVVGYGANPKECLDIIRSMGMPCVKGNHDEYCSIEEDAEGFNPLAAEAVMWTRQQLSEEDRQWLRDLRYVRMVTNFTIVHATLDAPQRWGYVFDKLAAAASFPYQNTPVCFFGHTHVPVAFVRDSVVRGGTYSKFKIEPGKKYFINVGAVGQPRDGNPKAAYVVYDVDEGTVELRRLDYDIATAQKKIRAAGLPERLAERLAYGR</sequence>
<comment type="similarity">
    <text evidence="1">Belongs to the metallophosphoesterase superfamily. YfcE family.</text>
</comment>
<name>A0A6M1RL50_9BACT</name>